<evidence type="ECO:0000313" key="2">
    <source>
        <dbReference type="EMBL" id="ETR73593.1"/>
    </source>
</evidence>
<gene>
    <name evidence="2" type="ORF">OMM_06847</name>
</gene>
<sequence length="120" mass="14170">MESLSVEFILLYCLYTVFTGFQYGQIRFNLYVETCRKTQEIFIKIYAIAGIAFQYMVLIYLGFSQQWYIPVIFFVIGMIVEMFYAEFEKIMGLNKFAPQLYLVSFFCIPACGYLIIIELN</sequence>
<organism evidence="2 3">
    <name type="scientific">Candidatus Magnetoglobus multicellularis str. Araruama</name>
    <dbReference type="NCBI Taxonomy" id="890399"/>
    <lineage>
        <taxon>Bacteria</taxon>
        <taxon>Pseudomonadati</taxon>
        <taxon>Thermodesulfobacteriota</taxon>
        <taxon>Desulfobacteria</taxon>
        <taxon>Desulfobacterales</taxon>
        <taxon>Desulfobacteraceae</taxon>
        <taxon>Candidatus Magnetoglobus</taxon>
    </lineage>
</organism>
<dbReference type="EMBL" id="ATBP01000050">
    <property type="protein sequence ID" value="ETR73593.1"/>
    <property type="molecule type" value="Genomic_DNA"/>
</dbReference>
<dbReference type="Proteomes" id="UP000189670">
    <property type="component" value="Unassembled WGS sequence"/>
</dbReference>
<feature type="transmembrane region" description="Helical" evidence="1">
    <location>
        <begin position="6"/>
        <end position="24"/>
    </location>
</feature>
<accession>A0A1V1PFQ8</accession>
<name>A0A1V1PFQ8_9BACT</name>
<proteinExistence type="predicted"/>
<keyword evidence="1" id="KW-0812">Transmembrane</keyword>
<evidence type="ECO:0000313" key="3">
    <source>
        <dbReference type="Proteomes" id="UP000189670"/>
    </source>
</evidence>
<feature type="transmembrane region" description="Helical" evidence="1">
    <location>
        <begin position="67"/>
        <end position="87"/>
    </location>
</feature>
<protein>
    <submittedName>
        <fullName evidence="2">Uncharacterized protein</fullName>
    </submittedName>
</protein>
<keyword evidence="1" id="KW-0472">Membrane</keyword>
<reference evidence="3" key="1">
    <citation type="submission" date="2012-11" db="EMBL/GenBank/DDBJ databases">
        <authorList>
            <person name="Lucero-Rivera Y.E."/>
            <person name="Tovar-Ramirez D."/>
        </authorList>
    </citation>
    <scope>NUCLEOTIDE SEQUENCE [LARGE SCALE GENOMIC DNA]</scope>
    <source>
        <strain evidence="3">Araruama</strain>
    </source>
</reference>
<comment type="caution">
    <text evidence="2">The sequence shown here is derived from an EMBL/GenBank/DDBJ whole genome shotgun (WGS) entry which is preliminary data.</text>
</comment>
<keyword evidence="1" id="KW-1133">Transmembrane helix</keyword>
<dbReference type="AlphaFoldDB" id="A0A1V1PFQ8"/>
<feature type="transmembrane region" description="Helical" evidence="1">
    <location>
        <begin position="45"/>
        <end position="61"/>
    </location>
</feature>
<evidence type="ECO:0000256" key="1">
    <source>
        <dbReference type="SAM" id="Phobius"/>
    </source>
</evidence>
<feature type="transmembrane region" description="Helical" evidence="1">
    <location>
        <begin position="99"/>
        <end position="117"/>
    </location>
</feature>